<feature type="compositionally biased region" description="Polar residues" evidence="2">
    <location>
        <begin position="2566"/>
        <end position="2590"/>
    </location>
</feature>
<evidence type="ECO:0000256" key="1">
    <source>
        <dbReference type="PROSITE-ProRule" id="PRU00221"/>
    </source>
</evidence>
<dbReference type="Gene3D" id="2.30.29.30">
    <property type="entry name" value="Pleckstrin-homology domain (PH domain)/Phosphotyrosine-binding domain (PTB)"/>
    <property type="match status" value="1"/>
</dbReference>
<dbReference type="SMART" id="SM00320">
    <property type="entry name" value="WD40"/>
    <property type="match status" value="3"/>
</dbReference>
<dbReference type="Gene3D" id="1.10.1540.10">
    <property type="entry name" value="BEACH domain"/>
    <property type="match status" value="1"/>
</dbReference>
<dbReference type="PANTHER" id="PTHR13743">
    <property type="entry name" value="BEIGE/BEACH-RELATED"/>
    <property type="match status" value="1"/>
</dbReference>
<comment type="caution">
    <text evidence="5">The sequence shown here is derived from an EMBL/GenBank/DDBJ whole genome shotgun (WGS) entry which is preliminary data.</text>
</comment>
<protein>
    <recommendedName>
        <fullName evidence="7">Beige/BEACH domain containing protein</fullName>
    </recommendedName>
</protein>
<evidence type="ECO:0000256" key="2">
    <source>
        <dbReference type="SAM" id="MobiDB-lite"/>
    </source>
</evidence>
<feature type="region of interest" description="Disordered" evidence="2">
    <location>
        <begin position="2562"/>
        <end position="2590"/>
    </location>
</feature>
<keyword evidence="1" id="KW-0853">WD repeat</keyword>
<proteinExistence type="predicted"/>
<evidence type="ECO:0000259" key="3">
    <source>
        <dbReference type="PROSITE" id="PS50197"/>
    </source>
</evidence>
<dbReference type="SMART" id="SM01026">
    <property type="entry name" value="Beach"/>
    <property type="match status" value="1"/>
</dbReference>
<evidence type="ECO:0000313" key="6">
    <source>
        <dbReference type="Proteomes" id="UP001470230"/>
    </source>
</evidence>
<name>A0ABR2KAG7_9EUKA</name>
<dbReference type="CDD" id="cd06071">
    <property type="entry name" value="Beach"/>
    <property type="match status" value="1"/>
</dbReference>
<dbReference type="Pfam" id="PF02138">
    <property type="entry name" value="Beach"/>
    <property type="match status" value="1"/>
</dbReference>
<dbReference type="Pfam" id="PF14844">
    <property type="entry name" value="PH_BEACH"/>
    <property type="match status" value="1"/>
</dbReference>
<feature type="repeat" description="WD" evidence="1">
    <location>
        <begin position="2522"/>
        <end position="2551"/>
    </location>
</feature>
<reference evidence="5 6" key="1">
    <citation type="submission" date="2024-04" db="EMBL/GenBank/DDBJ databases">
        <title>Tritrichomonas musculus Genome.</title>
        <authorList>
            <person name="Alves-Ferreira E."/>
            <person name="Grigg M."/>
            <person name="Lorenzi H."/>
            <person name="Galac M."/>
        </authorList>
    </citation>
    <scope>NUCLEOTIDE SEQUENCE [LARGE SCALE GENOMIC DNA]</scope>
    <source>
        <strain evidence="5 6">EAF2021</strain>
    </source>
</reference>
<evidence type="ECO:0008006" key="7">
    <source>
        <dbReference type="Google" id="ProtNLM"/>
    </source>
</evidence>
<organism evidence="5 6">
    <name type="scientific">Tritrichomonas musculus</name>
    <dbReference type="NCBI Taxonomy" id="1915356"/>
    <lineage>
        <taxon>Eukaryota</taxon>
        <taxon>Metamonada</taxon>
        <taxon>Parabasalia</taxon>
        <taxon>Tritrichomonadida</taxon>
        <taxon>Tritrichomonadidae</taxon>
        <taxon>Tritrichomonas</taxon>
    </lineage>
</organism>
<dbReference type="SUPFAM" id="SSF50978">
    <property type="entry name" value="WD40 repeat-like"/>
    <property type="match status" value="1"/>
</dbReference>
<evidence type="ECO:0000313" key="5">
    <source>
        <dbReference type="EMBL" id="KAK8887896.1"/>
    </source>
</evidence>
<dbReference type="PROSITE" id="PS50197">
    <property type="entry name" value="BEACH"/>
    <property type="match status" value="1"/>
</dbReference>
<gene>
    <name evidence="5" type="ORF">M9Y10_038955</name>
</gene>
<dbReference type="InterPro" id="IPR050865">
    <property type="entry name" value="BEACH_Domain"/>
</dbReference>
<dbReference type="InterPro" id="IPR023362">
    <property type="entry name" value="PH-BEACH_dom"/>
</dbReference>
<dbReference type="InterPro" id="IPR011993">
    <property type="entry name" value="PH-like_dom_sf"/>
</dbReference>
<dbReference type="SUPFAM" id="SSF50729">
    <property type="entry name" value="PH domain-like"/>
    <property type="match status" value="1"/>
</dbReference>
<keyword evidence="6" id="KW-1185">Reference proteome</keyword>
<feature type="domain" description="BEACH-type PH" evidence="4">
    <location>
        <begin position="1944"/>
        <end position="2034"/>
    </location>
</feature>
<dbReference type="PROSITE" id="PS51783">
    <property type="entry name" value="PH_BEACH"/>
    <property type="match status" value="1"/>
</dbReference>
<dbReference type="PANTHER" id="PTHR13743:SF112">
    <property type="entry name" value="BEACH DOMAIN-CONTAINING PROTEIN"/>
    <property type="match status" value="1"/>
</dbReference>
<dbReference type="EMBL" id="JAPFFF010000006">
    <property type="protein sequence ID" value="KAK8887896.1"/>
    <property type="molecule type" value="Genomic_DNA"/>
</dbReference>
<sequence>MKLSRYIEIIHDTCPQFTDSEVDDILEIFSIPVSQSSEFFQFDSAMIKQFLLLRSTKERHLALSVILDFPSLLDIDYEKADLGTSLRQLIAIGYYMPQLIRSNHYQFLHAMLSTFKKMISDLQKNHHFFRQYTTSLSFVLSKLTKRMLDVDISNSIYKPYQDIIDLSLQLYKNKEMITKREMPKILPFFFNCLFVFRGKEDLTPDQTRILIDLLSFLRRYIKSSGDCGFNYLTFMNHAFSLLINYSSLSLKCKNKLLYFIIGLTSMSRDVSVFIFKEENSTFIVHYIISSLQMIHFDFPDSKILPPKDNTPLLTHQYDIIHNKIKRTFSEDIKIYNEEERKTFRDKTPIIPKSPACVQENTDLCELIQSIIQLCNYKSASVKATFNSDFMKFILIDVPLTSLPIFPFFLASWLCQFLEFDIDPISEYLHKMNFYSILLNCAFLKYNDKSLRDFIINLIVSLSERFHLRKPYFLSDLMIFTFQQIDKLDVDQHLIDGLAMSASRSSSVFVNASLEIGFADKLADSLGELMYRHSNEAQENREKIASTRMKLLSFVDRIDTFPLIFQYLFENKKFSDIILAHFYDPSTINFASQQILFVFQQFSRRSQTMTKIIKFFESFEVDEKLIKILLNCSSSGYETNQFEIAKLFTETNFLEFLIDSSRKLNTDQFFYDLLDLFSKITKSGDYTVNFDIFLRLSNLIPENFDLLLLWKIVFEDEKGDTEPRSIKNPFPISLIFTQKVKRGESREFVQFLSKCIDIDPDVKYYLSTLDFPSLLLKTLSEYRAKEGSDELFDDFFNLFYSLSLYNLKSRDFRSLFRFCASLPDQKRPFFTLRVINMISDLFKKRCQSPTSFFKLSGNDTRLQLPEIPIELINNTGFLFSFEIYFDTDDFDGKIFEFSSFSNRMALEWKRDHFEFSYKIGEVTNKAETKDKLKTKVWMTMEIFYAPTQMIVIQNRNSQKSQDHQSIEFSFKYHEIKYPSGFTHFRAFVNIPCKVCRVFCSKEVIHQDLIRCYNLLPRSKPTSFHESEKSQFFSFFNPIFNSSFAQKVLFVFYASVVFDKFAVNLVYPTTLRVVGSILNNEPEPIFLLDLLGGISTFLPFFGQLDHQLVTGQSFDQHFLPSLLNLLTAVFSSDFTNGAQKMFKKINGPSILAFLLSISSLKNLQNDKVIDSICELFVSLRFVPLINNFVDNVMFNFKLWLYLPIEFQTRAYLRFYEIIYKQLLNRESSKQSKLREFNISKLLMLMRVYLWTHNSNKKICLVDEPKMDILNKNVEAERPSDCTKIRDCFWEIIKQMTDEFLTEDDVSLLISFCCETLDLEFSQESMKLFIFLLQRKNKVVMQYMTKDYAFSSLYNLFKLPNPISLKSVYHIFLLLNNEHLKPFKRNQWESGIISTITFSTIDEEFVEITKRAMIKRSKQIVTYAHLIPLFLLGIQQLPEEKSVPHFDYLTNIILNSNNDSLEDSWDYPFVLLLMAQLPSAQSQVNKLSEHCIEFLTSMYIKSSCQSPSSEQEAQSQTDNLNQLSKSGSKYLALTAFVHSMSYRSKHNYTHIIRLLFAHFLQTEDVRIKSNSSLDSEAFIQIYSQIIQFILVLPLVNVSNQETNINYQELFKVSLDQKKHSPKFVLGPRYTNSEDGQPVEWVDSNLAKLIIRSILDRSAIFQKKKFRDINFIYLMGHLIHLGLKVPSLLNDFMNLSDNFIQFVHKNSENLHPYRQAIVEVFAGLVKANEINKTATTNFIYTNTILCADILQQQFKITVPATTSNDFDTNFLNPLIEKSNEYETNLQKTLKIFISKKESQIASILHDSPGIVELNKILKKGEMTEEVSLRTSLEHFALSRREEETSAIKGYKNIFRRLSSENGPWQTVEAEKEKHRKLANKIHHFCLFFMKTNFNFDDHKQASLTRDLGSVQNAEEVYQREFAKLKMTTFKGDLALIAADRQKLHNFNKLTEKVILKLDCSLVTMKKNYSGTLLMTINAIIFESSERFNRIPLKSISSVYQRHYLLLDTAVEIFTTYKKAYFCDFSSNEQRHLFLQMLNEFRTPNIRFIQLNYEDIKPLINRSIKRWQKGELSNFDYLLKINKYAGRSYNDLSQYPVFPWVLQDYRSETLDLNDPKVYRDLSKPLGTFSKDRLENLKERIVGIKRFDPDSYYLYGALYSSAAVVIGYMIRMEPFTSLHIILQSQRFDVADRLFNDIARSWDSTTGSSMDFRELIPEFFYLPDFLINENNFDLGCETNSEVPVGDVVLPKWASSPLDFITKNRMALESPFVTLNLHKWIDLIFGPKSRGDLAILNDNIYHPYFFENALEGREGKMYNVIREFAACFGEAATQIFDVEPPQKINEPKAFPAAFFSIKHTITNALPKTVKCISSSVLYLPTQTIETNSSHDNAQNNILSDHHSLPTSTNQVNLSISKHRFIASLDSAFNFALFYPDQHANIRRGKLILNIPSELEDVCEMGQKVAICRNAAVVSLPWDPALFFFDLDFINKKYIKSGHSSKGILKNKNKSHSSSSNGLKDIIQIKPSVISRLHNVTITAIAMDEKYIATGSKDSTVRLWMHHCESKSYLPIKSQDPNEIQPDNNNDNTKGNTSENSNSNAPISIFKELLKPIDVIAKHQSAVAAIAINSRLNTCFSISTDGYLMSTSLITGTFINGTHVQVIGDPISISTSDMGDVAVSMNGSIMESKIATFDQNLKPISEKALNSLIYSTTVIPWTDGINYLVVSMRDHITKILKLPFLEDTELSIQEINHDTTVVDFDRMGNALLIGDADGMIHSYKFDELE</sequence>
<evidence type="ECO:0000259" key="4">
    <source>
        <dbReference type="PROSITE" id="PS51783"/>
    </source>
</evidence>
<dbReference type="InterPro" id="IPR001680">
    <property type="entry name" value="WD40_rpt"/>
</dbReference>
<dbReference type="InterPro" id="IPR015943">
    <property type="entry name" value="WD40/YVTN_repeat-like_dom_sf"/>
</dbReference>
<feature type="domain" description="BEACH" evidence="3">
    <location>
        <begin position="2047"/>
        <end position="2335"/>
    </location>
</feature>
<dbReference type="PROSITE" id="PS50082">
    <property type="entry name" value="WD_REPEATS_2"/>
    <property type="match status" value="1"/>
</dbReference>
<dbReference type="SUPFAM" id="SSF81837">
    <property type="entry name" value="BEACH domain"/>
    <property type="match status" value="1"/>
</dbReference>
<dbReference type="InterPro" id="IPR000409">
    <property type="entry name" value="BEACH_dom"/>
</dbReference>
<dbReference type="InterPro" id="IPR036372">
    <property type="entry name" value="BEACH_dom_sf"/>
</dbReference>
<dbReference type="Proteomes" id="UP001470230">
    <property type="component" value="Unassembled WGS sequence"/>
</dbReference>
<dbReference type="Gene3D" id="2.130.10.10">
    <property type="entry name" value="YVTN repeat-like/Quinoprotein amine dehydrogenase"/>
    <property type="match status" value="1"/>
</dbReference>
<accession>A0ABR2KAG7</accession>
<dbReference type="InterPro" id="IPR036322">
    <property type="entry name" value="WD40_repeat_dom_sf"/>
</dbReference>